<gene>
    <name evidence="2" type="ORF">SD77_3478</name>
</gene>
<feature type="domain" description="DUF4325" evidence="1">
    <location>
        <begin position="21"/>
        <end position="80"/>
    </location>
</feature>
<dbReference type="RefSeq" id="WP_041114636.1">
    <property type="nucleotide sequence ID" value="NZ_JARTHD010000052.1"/>
</dbReference>
<sequence length="101" mass="11584">MVIIKVIDQIGRCYSNTDGMMLKQLLLPELQQNKSVTVDFTDIGGTTSSFVNTAFIELLDHFDFAFIKAHLKFINSNSQINNMIKSRFLSEVERRQELVLN</sequence>
<protein>
    <recommendedName>
        <fullName evidence="1">DUF4325 domain-containing protein</fullName>
    </recommendedName>
</protein>
<accession>A0ABR5ANQ3</accession>
<proteinExistence type="predicted"/>
<reference evidence="2 3" key="1">
    <citation type="submission" date="2015-01" db="EMBL/GenBank/DDBJ databases">
        <title>Genome Assembly of Bacillus badius MTCC 1458.</title>
        <authorList>
            <person name="Verma A."/>
            <person name="Khatri I."/>
            <person name="Mual P."/>
            <person name="Subramanian S."/>
            <person name="Krishnamurthi S."/>
        </authorList>
    </citation>
    <scope>NUCLEOTIDE SEQUENCE [LARGE SCALE GENOMIC DNA]</scope>
    <source>
        <strain evidence="2 3">MTCC 1458</strain>
    </source>
</reference>
<evidence type="ECO:0000313" key="2">
    <source>
        <dbReference type="EMBL" id="KIL72505.1"/>
    </source>
</evidence>
<keyword evidence="3" id="KW-1185">Reference proteome</keyword>
<organism evidence="2 3">
    <name type="scientific">Bacillus badius</name>
    <dbReference type="NCBI Taxonomy" id="1455"/>
    <lineage>
        <taxon>Bacteria</taxon>
        <taxon>Bacillati</taxon>
        <taxon>Bacillota</taxon>
        <taxon>Bacilli</taxon>
        <taxon>Bacillales</taxon>
        <taxon>Bacillaceae</taxon>
        <taxon>Pseudobacillus</taxon>
    </lineage>
</organism>
<evidence type="ECO:0000313" key="3">
    <source>
        <dbReference type="Proteomes" id="UP000031982"/>
    </source>
</evidence>
<dbReference type="EMBL" id="JXLP01000033">
    <property type="protein sequence ID" value="KIL72505.1"/>
    <property type="molecule type" value="Genomic_DNA"/>
</dbReference>
<dbReference type="Pfam" id="PF14213">
    <property type="entry name" value="DUF4325"/>
    <property type="match status" value="1"/>
</dbReference>
<name>A0ABR5ANQ3_BACBA</name>
<evidence type="ECO:0000259" key="1">
    <source>
        <dbReference type="Pfam" id="PF14213"/>
    </source>
</evidence>
<dbReference type="Proteomes" id="UP000031982">
    <property type="component" value="Unassembled WGS sequence"/>
</dbReference>
<comment type="caution">
    <text evidence="2">The sequence shown here is derived from an EMBL/GenBank/DDBJ whole genome shotgun (WGS) entry which is preliminary data.</text>
</comment>
<dbReference type="InterPro" id="IPR025474">
    <property type="entry name" value="DUF4325"/>
</dbReference>